<keyword evidence="3" id="KW-0274">FAD</keyword>
<evidence type="ECO:0000256" key="1">
    <source>
        <dbReference type="ARBA" id="ARBA00005466"/>
    </source>
</evidence>
<dbReference type="InterPro" id="IPR016166">
    <property type="entry name" value="FAD-bd_PCMH"/>
</dbReference>
<reference evidence="7 8" key="1">
    <citation type="submission" date="2015-09" db="EMBL/GenBank/DDBJ databases">
        <title>Draft genome of a European isolate of the apple canker pathogen Neonectria ditissima.</title>
        <authorList>
            <person name="Gomez-Cortecero A."/>
            <person name="Harrison R.J."/>
            <person name="Armitage A.D."/>
        </authorList>
    </citation>
    <scope>NUCLEOTIDE SEQUENCE [LARGE SCALE GENOMIC DNA]</scope>
    <source>
        <strain evidence="7 8">R09/05</strain>
    </source>
</reference>
<dbReference type="InterPro" id="IPR050416">
    <property type="entry name" value="FAD-linked_Oxidoreductase"/>
</dbReference>
<keyword evidence="4" id="KW-0560">Oxidoreductase</keyword>
<feature type="domain" description="FAD-binding PCMH-type" evidence="6">
    <location>
        <begin position="70"/>
        <end position="241"/>
    </location>
</feature>
<dbReference type="STRING" id="78410.A0A0P7ALA5"/>
<dbReference type="PANTHER" id="PTHR42973:SF53">
    <property type="entry name" value="FAD-BINDING PCMH-TYPE DOMAIN-CONTAINING PROTEIN-RELATED"/>
    <property type="match status" value="1"/>
</dbReference>
<evidence type="ECO:0000259" key="6">
    <source>
        <dbReference type="PROSITE" id="PS51387"/>
    </source>
</evidence>
<sequence length="506" mass="55677">MRFATAIGAHAHALAVLSAWTAAAQAYAIEMRESLENCCASLETAGLANVFYPASDSYEARTESYFSISSQLKPYCIVQPETAEDVAVILTTLTPIADCQFAIRSGGHTVWPANNINDGVTIDMGLMNKTTYVPGTKVAQIQAGSRWKEAYGALEAYGVTVPGGRTATVGVAGFLTGGGNTFYTGRRGFGCDNVVNFEVVLVSGDIINTNAKENSDLFKALKGGSANFGIVTRFDMQAFDAPLLWGGLVTYDTSTTEAHINAYHDWTNNIENYMDGSAIPFWTYSPTTKDISITVAYEDTTGAVAPPAFDQFLQIPNTTSSMRKDTHRNLAVELELISGYRNVWFAITFKNDKALYKKALQLHKQFVSDWKAQSPDGDFICHGIFQAIPTIFSKHSVEKGGNVMGLDRVTDNAVMFQVQLMINGVEQERIARKRMVQFRKTIKQYSVDKGGAVDWEYLNYADFTQDPLATYGKKNVEFIRKVAAKYDPDEVFQNRLPGGFKISRVA</sequence>
<dbReference type="InterPro" id="IPR006094">
    <property type="entry name" value="Oxid_FAD_bind_N"/>
</dbReference>
<evidence type="ECO:0000256" key="2">
    <source>
        <dbReference type="ARBA" id="ARBA00022630"/>
    </source>
</evidence>
<dbReference type="InterPro" id="IPR016169">
    <property type="entry name" value="FAD-bd_PCMH_sub2"/>
</dbReference>
<evidence type="ECO:0000256" key="4">
    <source>
        <dbReference type="ARBA" id="ARBA00023002"/>
    </source>
</evidence>
<proteinExistence type="inferred from homology"/>
<dbReference type="InterPro" id="IPR036318">
    <property type="entry name" value="FAD-bd_PCMH-like_sf"/>
</dbReference>
<keyword evidence="2" id="KW-0285">Flavoprotein</keyword>
<evidence type="ECO:0000256" key="5">
    <source>
        <dbReference type="SAM" id="SignalP"/>
    </source>
</evidence>
<dbReference type="Proteomes" id="UP000050424">
    <property type="component" value="Unassembled WGS sequence"/>
</dbReference>
<dbReference type="Gene3D" id="3.30.465.10">
    <property type="match status" value="1"/>
</dbReference>
<evidence type="ECO:0000313" key="8">
    <source>
        <dbReference type="Proteomes" id="UP000050424"/>
    </source>
</evidence>
<dbReference type="OrthoDB" id="2151789at2759"/>
<accession>A0A0P7ALA5</accession>
<dbReference type="EMBL" id="LKCW01000130">
    <property type="protein sequence ID" value="KPM38555.1"/>
    <property type="molecule type" value="Genomic_DNA"/>
</dbReference>
<dbReference type="PROSITE" id="PS51387">
    <property type="entry name" value="FAD_PCMH"/>
    <property type="match status" value="1"/>
</dbReference>
<gene>
    <name evidence="7" type="ORF">AK830_g7998</name>
</gene>
<dbReference type="AlphaFoldDB" id="A0A0P7ALA5"/>
<dbReference type="Pfam" id="PF01565">
    <property type="entry name" value="FAD_binding_4"/>
    <property type="match status" value="1"/>
</dbReference>
<name>A0A0P7ALA5_9HYPO</name>
<organism evidence="7 8">
    <name type="scientific">Neonectria ditissima</name>
    <dbReference type="NCBI Taxonomy" id="78410"/>
    <lineage>
        <taxon>Eukaryota</taxon>
        <taxon>Fungi</taxon>
        <taxon>Dikarya</taxon>
        <taxon>Ascomycota</taxon>
        <taxon>Pezizomycotina</taxon>
        <taxon>Sordariomycetes</taxon>
        <taxon>Hypocreomycetidae</taxon>
        <taxon>Hypocreales</taxon>
        <taxon>Nectriaceae</taxon>
        <taxon>Neonectria</taxon>
    </lineage>
</organism>
<comment type="similarity">
    <text evidence="1">Belongs to the oxygen-dependent FAD-linked oxidoreductase family.</text>
</comment>
<protein>
    <recommendedName>
        <fullName evidence="6">FAD-binding PCMH-type domain-containing protein</fullName>
    </recommendedName>
</protein>
<dbReference type="GO" id="GO:0071949">
    <property type="term" value="F:FAD binding"/>
    <property type="evidence" value="ECO:0007669"/>
    <property type="project" value="InterPro"/>
</dbReference>
<feature type="signal peptide" evidence="5">
    <location>
        <begin position="1"/>
        <end position="26"/>
    </location>
</feature>
<feature type="chain" id="PRO_5006134908" description="FAD-binding PCMH-type domain-containing protein" evidence="5">
    <location>
        <begin position="27"/>
        <end position="506"/>
    </location>
</feature>
<evidence type="ECO:0000256" key="3">
    <source>
        <dbReference type="ARBA" id="ARBA00022827"/>
    </source>
</evidence>
<dbReference type="SUPFAM" id="SSF56176">
    <property type="entry name" value="FAD-binding/transporter-associated domain-like"/>
    <property type="match status" value="1"/>
</dbReference>
<comment type="caution">
    <text evidence="7">The sequence shown here is derived from an EMBL/GenBank/DDBJ whole genome shotgun (WGS) entry which is preliminary data.</text>
</comment>
<dbReference type="GO" id="GO:0016491">
    <property type="term" value="F:oxidoreductase activity"/>
    <property type="evidence" value="ECO:0007669"/>
    <property type="project" value="UniProtKB-KW"/>
</dbReference>
<dbReference type="PANTHER" id="PTHR42973">
    <property type="entry name" value="BINDING OXIDOREDUCTASE, PUTATIVE (AFU_ORTHOLOGUE AFUA_1G17690)-RELATED"/>
    <property type="match status" value="1"/>
</dbReference>
<keyword evidence="5" id="KW-0732">Signal</keyword>
<keyword evidence="8" id="KW-1185">Reference proteome</keyword>
<evidence type="ECO:0000313" key="7">
    <source>
        <dbReference type="EMBL" id="KPM38555.1"/>
    </source>
</evidence>